<dbReference type="GO" id="GO:0006352">
    <property type="term" value="P:DNA-templated transcription initiation"/>
    <property type="evidence" value="ECO:0007669"/>
    <property type="project" value="InterPro"/>
</dbReference>
<comment type="caution">
    <text evidence="8">The sequence shown here is derived from an EMBL/GenBank/DDBJ whole genome shotgun (WGS) entry which is preliminary data.</text>
</comment>
<dbReference type="GO" id="GO:0016987">
    <property type="term" value="F:sigma factor activity"/>
    <property type="evidence" value="ECO:0007669"/>
    <property type="project" value="UniProtKB-KW"/>
</dbReference>
<dbReference type="GO" id="GO:0003677">
    <property type="term" value="F:DNA binding"/>
    <property type="evidence" value="ECO:0007669"/>
    <property type="project" value="UniProtKB-KW"/>
</dbReference>
<dbReference type="Gene3D" id="1.10.10.10">
    <property type="entry name" value="Winged helix-like DNA-binding domain superfamily/Winged helix DNA-binding domain"/>
    <property type="match status" value="1"/>
</dbReference>
<evidence type="ECO:0000313" key="9">
    <source>
        <dbReference type="Proteomes" id="UP000235916"/>
    </source>
</evidence>
<feature type="domain" description="RNA polymerase sigma factor 70 region 4 type 2" evidence="7">
    <location>
        <begin position="122"/>
        <end position="172"/>
    </location>
</feature>
<dbReference type="AlphaFoldDB" id="A0A2N8L264"/>
<evidence type="ECO:0000259" key="6">
    <source>
        <dbReference type="Pfam" id="PF04542"/>
    </source>
</evidence>
<dbReference type="PANTHER" id="PTHR43133:SF8">
    <property type="entry name" value="RNA POLYMERASE SIGMA FACTOR HI_1459-RELATED"/>
    <property type="match status" value="1"/>
</dbReference>
<keyword evidence="9" id="KW-1185">Reference proteome</keyword>
<evidence type="ECO:0000256" key="2">
    <source>
        <dbReference type="ARBA" id="ARBA00023015"/>
    </source>
</evidence>
<dbReference type="Pfam" id="PF04542">
    <property type="entry name" value="Sigma70_r2"/>
    <property type="match status" value="1"/>
</dbReference>
<dbReference type="InterPro" id="IPR036388">
    <property type="entry name" value="WH-like_DNA-bd_sf"/>
</dbReference>
<comment type="similarity">
    <text evidence="1">Belongs to the sigma-70 factor family. ECF subfamily.</text>
</comment>
<keyword evidence="4" id="KW-0238">DNA-binding</keyword>
<dbReference type="NCBIfam" id="TIGR02937">
    <property type="entry name" value="sigma70-ECF"/>
    <property type="match status" value="1"/>
</dbReference>
<dbReference type="Proteomes" id="UP000235916">
    <property type="component" value="Unassembled WGS sequence"/>
</dbReference>
<evidence type="ECO:0000256" key="1">
    <source>
        <dbReference type="ARBA" id="ARBA00010641"/>
    </source>
</evidence>
<dbReference type="OrthoDB" id="9782108at2"/>
<dbReference type="SUPFAM" id="SSF88659">
    <property type="entry name" value="Sigma3 and sigma4 domains of RNA polymerase sigma factors"/>
    <property type="match status" value="1"/>
</dbReference>
<evidence type="ECO:0000256" key="4">
    <source>
        <dbReference type="ARBA" id="ARBA00023125"/>
    </source>
</evidence>
<dbReference type="InterPro" id="IPR013324">
    <property type="entry name" value="RNA_pol_sigma_r3/r4-like"/>
</dbReference>
<dbReference type="InterPro" id="IPR007627">
    <property type="entry name" value="RNA_pol_sigma70_r2"/>
</dbReference>
<dbReference type="InterPro" id="IPR014289">
    <property type="entry name" value="RNA_pol_sigma-24-rel"/>
</dbReference>
<dbReference type="InterPro" id="IPR014284">
    <property type="entry name" value="RNA_pol_sigma-70_dom"/>
</dbReference>
<proteinExistence type="inferred from homology"/>
<keyword evidence="2" id="KW-0805">Transcription regulation</keyword>
<reference evidence="8 9" key="1">
    <citation type="submission" date="2018-01" db="EMBL/GenBank/DDBJ databases">
        <title>Draft genome sequence of Paucibacter aquatile CR182 isolated from freshwater of the Nakdong River.</title>
        <authorList>
            <person name="Choi A."/>
            <person name="Chung E.J."/>
        </authorList>
    </citation>
    <scope>NUCLEOTIDE SEQUENCE [LARGE SCALE GENOMIC DNA]</scope>
    <source>
        <strain evidence="8 9">CR182</strain>
    </source>
</reference>
<evidence type="ECO:0000313" key="8">
    <source>
        <dbReference type="EMBL" id="PND39794.1"/>
    </source>
</evidence>
<dbReference type="RefSeq" id="WP_102769698.1">
    <property type="nucleotide sequence ID" value="NZ_POSP01000003.1"/>
</dbReference>
<dbReference type="InterPro" id="IPR039425">
    <property type="entry name" value="RNA_pol_sigma-70-like"/>
</dbReference>
<name>A0A2N8L264_9BURK</name>
<dbReference type="SUPFAM" id="SSF88946">
    <property type="entry name" value="Sigma2 domain of RNA polymerase sigma factors"/>
    <property type="match status" value="1"/>
</dbReference>
<evidence type="ECO:0000259" key="7">
    <source>
        <dbReference type="Pfam" id="PF08281"/>
    </source>
</evidence>
<dbReference type="EMBL" id="POSP01000003">
    <property type="protein sequence ID" value="PND39794.1"/>
    <property type="molecule type" value="Genomic_DNA"/>
</dbReference>
<dbReference type="InterPro" id="IPR013325">
    <property type="entry name" value="RNA_pol_sigma_r2"/>
</dbReference>
<dbReference type="Gene3D" id="1.10.1740.10">
    <property type="match status" value="1"/>
</dbReference>
<protein>
    <submittedName>
        <fullName evidence="8">RNA polymerase subunit sigma</fullName>
    </submittedName>
</protein>
<dbReference type="PANTHER" id="PTHR43133">
    <property type="entry name" value="RNA POLYMERASE ECF-TYPE SIGMA FACTO"/>
    <property type="match status" value="1"/>
</dbReference>
<sequence>MTLESQLAELHQPLLRFAQLQLRQDSLAEDAVSETFLAILEKPEAFEGRSSLRTYATGILKFKIIDLLRKRGREVHIEPLDEQSMDEALDALFASSGHWQERPAAWREPERALEQQQFFATLQDCIDRLPAKVARVFMMREGLDQEVEDICGELGITSNHCGVMLYRARMSLRECLDKNWFGVAP</sequence>
<keyword evidence="3" id="KW-0731">Sigma factor</keyword>
<keyword evidence="5" id="KW-0804">Transcription</keyword>
<evidence type="ECO:0000256" key="5">
    <source>
        <dbReference type="ARBA" id="ARBA00023163"/>
    </source>
</evidence>
<organism evidence="8 9">
    <name type="scientific">Kinneretia aquatilis</name>
    <dbReference type="NCBI Taxonomy" id="2070761"/>
    <lineage>
        <taxon>Bacteria</taxon>
        <taxon>Pseudomonadati</taxon>
        <taxon>Pseudomonadota</taxon>
        <taxon>Betaproteobacteria</taxon>
        <taxon>Burkholderiales</taxon>
        <taxon>Sphaerotilaceae</taxon>
        <taxon>Roseateles</taxon>
    </lineage>
</organism>
<dbReference type="Pfam" id="PF08281">
    <property type="entry name" value="Sigma70_r4_2"/>
    <property type="match status" value="1"/>
</dbReference>
<evidence type="ECO:0000256" key="3">
    <source>
        <dbReference type="ARBA" id="ARBA00023082"/>
    </source>
</evidence>
<gene>
    <name evidence="8" type="ORF">C1O66_16540</name>
</gene>
<accession>A0A2N8L264</accession>
<feature type="domain" description="RNA polymerase sigma-70 region 2" evidence="6">
    <location>
        <begin position="10"/>
        <end position="73"/>
    </location>
</feature>
<dbReference type="NCBIfam" id="TIGR02943">
    <property type="entry name" value="Sig70_famx1"/>
    <property type="match status" value="1"/>
</dbReference>
<dbReference type="InterPro" id="IPR013249">
    <property type="entry name" value="RNA_pol_sigma70_r4_t2"/>
</dbReference>